<dbReference type="GO" id="GO:0004713">
    <property type="term" value="F:protein tyrosine kinase activity"/>
    <property type="evidence" value="ECO:0007669"/>
    <property type="project" value="TreeGrafter"/>
</dbReference>
<dbReference type="InterPro" id="IPR041492">
    <property type="entry name" value="HAD_2"/>
</dbReference>
<dbReference type="PANTHER" id="PTHR43434">
    <property type="entry name" value="PHOSPHOGLYCOLATE PHOSPHATASE"/>
    <property type="match status" value="1"/>
</dbReference>
<protein>
    <submittedName>
        <fullName evidence="1">HAD family hydrolase</fullName>
    </submittedName>
</protein>
<dbReference type="FunFam" id="3.40.50.1000:FF:000022">
    <property type="entry name" value="Phosphoglycolate phosphatase"/>
    <property type="match status" value="1"/>
</dbReference>
<dbReference type="KEGG" id="dog:HP555_05575"/>
<keyword evidence="1" id="KW-0378">Hydrolase</keyword>
<dbReference type="GO" id="GO:0016787">
    <property type="term" value="F:hydrolase activity"/>
    <property type="evidence" value="ECO:0007669"/>
    <property type="project" value="UniProtKB-KW"/>
</dbReference>
<gene>
    <name evidence="1" type="ORF">HP555_05575</name>
</gene>
<dbReference type="Gene3D" id="1.10.150.240">
    <property type="entry name" value="Putative phosphatase, domain 2"/>
    <property type="match status" value="1"/>
</dbReference>
<dbReference type="AlphaFoldDB" id="A0A7T5VCN0"/>
<name>A0A7T5VCN0_9BACT</name>
<dbReference type="Pfam" id="PF13419">
    <property type="entry name" value="HAD_2"/>
    <property type="match status" value="1"/>
</dbReference>
<evidence type="ECO:0000313" key="2">
    <source>
        <dbReference type="Proteomes" id="UP000596092"/>
    </source>
</evidence>
<dbReference type="SFLD" id="SFLDS00003">
    <property type="entry name" value="Haloacid_Dehalogenase"/>
    <property type="match status" value="1"/>
</dbReference>
<dbReference type="InterPro" id="IPR036412">
    <property type="entry name" value="HAD-like_sf"/>
</dbReference>
<dbReference type="SFLD" id="SFLDG01129">
    <property type="entry name" value="C1.5:_HAD__Beta-PGM__Phosphata"/>
    <property type="match status" value="1"/>
</dbReference>
<dbReference type="PANTHER" id="PTHR43434:SF20">
    <property type="entry name" value="5'-NUCLEOTIDASE"/>
    <property type="match status" value="1"/>
</dbReference>
<evidence type="ECO:0000313" key="1">
    <source>
        <dbReference type="EMBL" id="QQG65371.1"/>
    </source>
</evidence>
<dbReference type="EMBL" id="CP054140">
    <property type="protein sequence ID" value="QQG65371.1"/>
    <property type="molecule type" value="Genomic_DNA"/>
</dbReference>
<dbReference type="InterPro" id="IPR023198">
    <property type="entry name" value="PGP-like_dom2"/>
</dbReference>
<dbReference type="InterPro" id="IPR050155">
    <property type="entry name" value="HAD-like_hydrolase_sf"/>
</dbReference>
<proteinExistence type="predicted"/>
<dbReference type="SUPFAM" id="SSF56784">
    <property type="entry name" value="HAD-like"/>
    <property type="match status" value="1"/>
</dbReference>
<dbReference type="Gene3D" id="3.40.50.1000">
    <property type="entry name" value="HAD superfamily/HAD-like"/>
    <property type="match status" value="1"/>
</dbReference>
<dbReference type="InterPro" id="IPR023214">
    <property type="entry name" value="HAD_sf"/>
</dbReference>
<dbReference type="Proteomes" id="UP000596092">
    <property type="component" value="Chromosome"/>
</dbReference>
<dbReference type="RefSeq" id="WP_199264192.1">
    <property type="nucleotide sequence ID" value="NZ_CP054140.1"/>
</dbReference>
<organism evidence="1 2">
    <name type="scientific">Desulfobulbus oligotrophicus</name>
    <dbReference type="NCBI Taxonomy" id="1909699"/>
    <lineage>
        <taxon>Bacteria</taxon>
        <taxon>Pseudomonadati</taxon>
        <taxon>Thermodesulfobacteriota</taxon>
        <taxon>Desulfobulbia</taxon>
        <taxon>Desulfobulbales</taxon>
        <taxon>Desulfobulbaceae</taxon>
        <taxon>Desulfobulbus</taxon>
    </lineage>
</organism>
<dbReference type="GO" id="GO:0005829">
    <property type="term" value="C:cytosol"/>
    <property type="evidence" value="ECO:0007669"/>
    <property type="project" value="TreeGrafter"/>
</dbReference>
<reference evidence="1 2" key="1">
    <citation type="submission" date="2020-05" db="EMBL/GenBank/DDBJ databases">
        <title>Complete genome of Desulfobulbus oligotrophicus.</title>
        <authorList>
            <person name="Podar M."/>
        </authorList>
    </citation>
    <scope>NUCLEOTIDE SEQUENCE [LARGE SCALE GENOMIC DNA]</scope>
    <source>
        <strain evidence="1 2">Prop6</strain>
    </source>
</reference>
<sequence>MQRTNILFDLDGTLTDPKPGITRCIQYALAELGHEPPENDSLQWCIGPPLVDSFKRLLNSTDRQLLERAVQLYRQRFSLVGLFENRVYPGIPEKLASLQAQGYSLFLATSKPFIFAEQILAHFNLSQFFKMIYGSELNGNLTHKPLLVRHILASEDLAPEQTMIIGDRKYDIIGGKCNGLTTGAVTYGYGTMEELTAENPDMIFNTPEQILCRPSGGTSADTAANR</sequence>
<keyword evidence="2" id="KW-1185">Reference proteome</keyword>
<dbReference type="CDD" id="cd04302">
    <property type="entry name" value="HAD_5NT"/>
    <property type="match status" value="1"/>
</dbReference>
<accession>A0A7T5VCN0</accession>